<reference evidence="5" key="1">
    <citation type="submission" date="2017-08" db="EMBL/GenBank/DDBJ databases">
        <authorList>
            <person name="Cuomo C."/>
            <person name="Billmyre B."/>
            <person name="Heitman J."/>
        </authorList>
    </citation>
    <scope>NUCLEOTIDE SEQUENCE</scope>
    <source>
        <strain evidence="5">CBS 12478</strain>
    </source>
</reference>
<dbReference type="Proteomes" id="UP000322225">
    <property type="component" value="Chromosome 13"/>
</dbReference>
<protein>
    <recommendedName>
        <fullName evidence="4">VASt domain-containing protein</fullName>
    </recommendedName>
</protein>
<reference evidence="5" key="2">
    <citation type="submission" date="2024-01" db="EMBL/GenBank/DDBJ databases">
        <title>Comparative genomics of Cryptococcus and Kwoniella reveals pathogenesis evolution and contrasting modes of karyotype evolution via chromosome fusion or intercentromeric recombination.</title>
        <authorList>
            <person name="Coelho M.A."/>
            <person name="David-Palma M."/>
            <person name="Shea T."/>
            <person name="Bowers K."/>
            <person name="McGinley-Smith S."/>
            <person name="Mohammad A.W."/>
            <person name="Gnirke A."/>
            <person name="Yurkov A.M."/>
            <person name="Nowrousian M."/>
            <person name="Sun S."/>
            <person name="Cuomo C.A."/>
            <person name="Heitman J."/>
        </authorList>
    </citation>
    <scope>NUCLEOTIDE SEQUENCE</scope>
    <source>
        <strain evidence="5">CBS 12478</strain>
    </source>
</reference>
<dbReference type="GO" id="GO:0005886">
    <property type="term" value="C:plasma membrane"/>
    <property type="evidence" value="ECO:0007669"/>
    <property type="project" value="TreeGrafter"/>
</dbReference>
<dbReference type="GO" id="GO:0005739">
    <property type="term" value="C:mitochondrion"/>
    <property type="evidence" value="ECO:0007669"/>
    <property type="project" value="TreeGrafter"/>
</dbReference>
<dbReference type="PROSITE" id="PS51778">
    <property type="entry name" value="VAST"/>
    <property type="match status" value="1"/>
</dbReference>
<dbReference type="GO" id="GO:0140268">
    <property type="term" value="C:endoplasmic reticulum-plasma membrane contact site"/>
    <property type="evidence" value="ECO:0007669"/>
    <property type="project" value="TreeGrafter"/>
</dbReference>
<proteinExistence type="predicted"/>
<dbReference type="GO" id="GO:0005789">
    <property type="term" value="C:endoplasmic reticulum membrane"/>
    <property type="evidence" value="ECO:0007669"/>
    <property type="project" value="TreeGrafter"/>
</dbReference>
<evidence type="ECO:0000313" key="6">
    <source>
        <dbReference type="Proteomes" id="UP000322225"/>
    </source>
</evidence>
<keyword evidence="3" id="KW-1133">Transmembrane helix</keyword>
<evidence type="ECO:0000313" key="5">
    <source>
        <dbReference type="EMBL" id="WWD22487.1"/>
    </source>
</evidence>
<dbReference type="InterPro" id="IPR051482">
    <property type="entry name" value="Cholesterol_transport"/>
</dbReference>
<feature type="transmembrane region" description="Helical" evidence="3">
    <location>
        <begin position="125"/>
        <end position="146"/>
    </location>
</feature>
<comment type="subcellular location">
    <subcellularLocation>
        <location evidence="1">Membrane</location>
    </subcellularLocation>
</comment>
<evidence type="ECO:0000256" key="2">
    <source>
        <dbReference type="ARBA" id="ARBA00023136"/>
    </source>
</evidence>
<dbReference type="EMBL" id="CP144063">
    <property type="protein sequence ID" value="WWD22487.1"/>
    <property type="molecule type" value="Genomic_DNA"/>
</dbReference>
<evidence type="ECO:0000259" key="4">
    <source>
        <dbReference type="PROSITE" id="PS51778"/>
    </source>
</evidence>
<dbReference type="GO" id="GO:0032366">
    <property type="term" value="P:intracellular sterol transport"/>
    <property type="evidence" value="ECO:0007669"/>
    <property type="project" value="TreeGrafter"/>
</dbReference>
<dbReference type="GeneID" id="90830037"/>
<name>A0AAJ8LR42_9TREE</name>
<feature type="domain" description="VASt" evidence="4">
    <location>
        <begin position="1"/>
        <end position="79"/>
    </location>
</feature>
<evidence type="ECO:0000256" key="3">
    <source>
        <dbReference type="SAM" id="Phobius"/>
    </source>
</evidence>
<keyword evidence="3" id="KW-0812">Transmembrane</keyword>
<dbReference type="AlphaFoldDB" id="A0AAJ8LR42"/>
<dbReference type="GO" id="GO:0120015">
    <property type="term" value="F:sterol transfer activity"/>
    <property type="evidence" value="ECO:0007669"/>
    <property type="project" value="TreeGrafter"/>
</dbReference>
<dbReference type="GO" id="GO:0032541">
    <property type="term" value="C:cortical endoplasmic reticulum"/>
    <property type="evidence" value="ECO:0007669"/>
    <property type="project" value="TreeGrafter"/>
</dbReference>
<accession>A0AAJ8LR42</accession>
<evidence type="ECO:0000256" key="1">
    <source>
        <dbReference type="ARBA" id="ARBA00004370"/>
    </source>
</evidence>
<dbReference type="InterPro" id="IPR031968">
    <property type="entry name" value="VASt"/>
</dbReference>
<keyword evidence="6" id="KW-1185">Reference proteome</keyword>
<dbReference type="RefSeq" id="XP_065824011.1">
    <property type="nucleotide sequence ID" value="XM_065967939.1"/>
</dbReference>
<gene>
    <name evidence="5" type="ORF">CI109_106980</name>
</gene>
<dbReference type="PANTHER" id="PTHR23319:SF4">
    <property type="entry name" value="GRAM DOMAIN CONTAINING 1B, ISOFORM E"/>
    <property type="match status" value="1"/>
</dbReference>
<dbReference type="PANTHER" id="PTHR23319">
    <property type="entry name" value="GRAM DOMAIN CONTAINING 1B, ISOFORM E"/>
    <property type="match status" value="1"/>
</dbReference>
<sequence length="265" mass="29255">MITTTRTPDVPSGGVFSVKTKTCFMWAGANSTKVIVTTTVEWTGKSWVKGIIEKSAIDGQKTYHDDLETGMRAYMKENPSEFAGAEGVDEVEEVVAVNEKTKEVSPTAAQEYAARARRDRQERDLWSLQGGIDTVVAGLKAIFSGLRSVLDSIFDLLSDTPFGTQLMGALIIALVISNIWTYLSMDSRSHSERRAKRTGRSSFNDDVTEAVRMVLESRSLNSPSAEAQELMRILDNVDIRTRKLRHAVESIVTTTGVKESLIDVD</sequence>
<dbReference type="KEGG" id="ksn:90830037"/>
<dbReference type="Pfam" id="PF16016">
    <property type="entry name" value="VASt"/>
    <property type="match status" value="1"/>
</dbReference>
<keyword evidence="2 3" id="KW-0472">Membrane</keyword>
<organism evidence="5 6">
    <name type="scientific">Kwoniella shandongensis</name>
    <dbReference type="NCBI Taxonomy" id="1734106"/>
    <lineage>
        <taxon>Eukaryota</taxon>
        <taxon>Fungi</taxon>
        <taxon>Dikarya</taxon>
        <taxon>Basidiomycota</taxon>
        <taxon>Agaricomycotina</taxon>
        <taxon>Tremellomycetes</taxon>
        <taxon>Tremellales</taxon>
        <taxon>Cryptococcaceae</taxon>
        <taxon>Kwoniella</taxon>
    </lineage>
</organism>
<feature type="transmembrane region" description="Helical" evidence="3">
    <location>
        <begin position="166"/>
        <end position="185"/>
    </location>
</feature>
<dbReference type="GO" id="GO:0032934">
    <property type="term" value="F:sterol binding"/>
    <property type="evidence" value="ECO:0007669"/>
    <property type="project" value="TreeGrafter"/>
</dbReference>